<dbReference type="Proteomes" id="UP000199182">
    <property type="component" value="Unassembled WGS sequence"/>
</dbReference>
<evidence type="ECO:0000313" key="2">
    <source>
        <dbReference type="Proteomes" id="UP000199182"/>
    </source>
</evidence>
<dbReference type="AlphaFoldDB" id="A0A1H0DUK5"/>
<keyword evidence="2" id="KW-1185">Reference proteome</keyword>
<name>A0A1H0DUK5_9FIRM</name>
<evidence type="ECO:0000313" key="1">
    <source>
        <dbReference type="EMBL" id="SDN73874.1"/>
    </source>
</evidence>
<gene>
    <name evidence="1" type="ORF">SAMN05192585_13029</name>
</gene>
<reference evidence="1 2" key="1">
    <citation type="submission" date="2016-10" db="EMBL/GenBank/DDBJ databases">
        <authorList>
            <person name="de Groot N.N."/>
        </authorList>
    </citation>
    <scope>NUCLEOTIDE SEQUENCE [LARGE SCALE GENOMIC DNA]</scope>
    <source>
        <strain evidence="1 2">CGMCC 1.5012</strain>
    </source>
</reference>
<accession>A0A1H0DUK5</accession>
<dbReference type="STRING" id="258515.SAMN05192585_13029"/>
<dbReference type="EMBL" id="FNID01000030">
    <property type="protein sequence ID" value="SDN73874.1"/>
    <property type="molecule type" value="Genomic_DNA"/>
</dbReference>
<proteinExistence type="predicted"/>
<protein>
    <submittedName>
        <fullName evidence="1">Uncharacterized protein</fullName>
    </submittedName>
</protein>
<dbReference type="RefSeq" id="WP_092641933.1">
    <property type="nucleotide sequence ID" value="NZ_FNID01000030.1"/>
</dbReference>
<sequence length="85" mass="9643">MLIHKYVAKVSEEQGILISVLDEVFGRTPKEKKPTSPISKAFRAAAERKEVAEYFVGKNKKEVEEIIVEALKLYHAAKKEKEAID</sequence>
<organism evidence="1 2">
    <name type="scientific">Acetanaerobacterium elongatum</name>
    <dbReference type="NCBI Taxonomy" id="258515"/>
    <lineage>
        <taxon>Bacteria</taxon>
        <taxon>Bacillati</taxon>
        <taxon>Bacillota</taxon>
        <taxon>Clostridia</taxon>
        <taxon>Eubacteriales</taxon>
        <taxon>Oscillospiraceae</taxon>
        <taxon>Acetanaerobacterium</taxon>
    </lineage>
</organism>